<proteinExistence type="predicted"/>
<accession>A0AAW2PWI8</accession>
<comment type="caution">
    <text evidence="2">The sequence shown here is derived from an EMBL/GenBank/DDBJ whole genome shotgun (WGS) entry which is preliminary data.</text>
</comment>
<dbReference type="PROSITE" id="PS50878">
    <property type="entry name" value="RT_POL"/>
    <property type="match status" value="1"/>
</dbReference>
<dbReference type="InterPro" id="IPR043502">
    <property type="entry name" value="DNA/RNA_pol_sf"/>
</dbReference>
<organism evidence="2">
    <name type="scientific">Sesamum angustifolium</name>
    <dbReference type="NCBI Taxonomy" id="2727405"/>
    <lineage>
        <taxon>Eukaryota</taxon>
        <taxon>Viridiplantae</taxon>
        <taxon>Streptophyta</taxon>
        <taxon>Embryophyta</taxon>
        <taxon>Tracheophyta</taxon>
        <taxon>Spermatophyta</taxon>
        <taxon>Magnoliopsida</taxon>
        <taxon>eudicotyledons</taxon>
        <taxon>Gunneridae</taxon>
        <taxon>Pentapetalae</taxon>
        <taxon>asterids</taxon>
        <taxon>lamiids</taxon>
        <taxon>Lamiales</taxon>
        <taxon>Pedaliaceae</taxon>
        <taxon>Sesamum</taxon>
    </lineage>
</organism>
<dbReference type="SUPFAM" id="SSF56672">
    <property type="entry name" value="DNA/RNA polymerases"/>
    <property type="match status" value="1"/>
</dbReference>
<dbReference type="EMBL" id="JACGWK010000004">
    <property type="protein sequence ID" value="KAL0359790.1"/>
    <property type="molecule type" value="Genomic_DNA"/>
</dbReference>
<reference evidence="2" key="1">
    <citation type="submission" date="2020-06" db="EMBL/GenBank/DDBJ databases">
        <authorList>
            <person name="Li T."/>
            <person name="Hu X."/>
            <person name="Zhang T."/>
            <person name="Song X."/>
            <person name="Zhang H."/>
            <person name="Dai N."/>
            <person name="Sheng W."/>
            <person name="Hou X."/>
            <person name="Wei L."/>
        </authorList>
    </citation>
    <scope>NUCLEOTIDE SEQUENCE</scope>
    <source>
        <strain evidence="2">G01</strain>
        <tissue evidence="2">Leaf</tissue>
    </source>
</reference>
<evidence type="ECO:0000313" key="2">
    <source>
        <dbReference type="EMBL" id="KAL0359790.1"/>
    </source>
</evidence>
<name>A0AAW2PWI8_9LAMI</name>
<gene>
    <name evidence="2" type="ORF">Sangu_0828400</name>
</gene>
<dbReference type="PANTHER" id="PTHR46890:SF48">
    <property type="entry name" value="RNA-DIRECTED DNA POLYMERASE"/>
    <property type="match status" value="1"/>
</dbReference>
<dbReference type="InterPro" id="IPR052343">
    <property type="entry name" value="Retrotransposon-Effector_Assoc"/>
</dbReference>
<sequence>MADDLLQPYTETEVTAALFQMAPLKSPGPDGDVSACVLSLLNSFLMPPGLNDTNIVLIPKCKYPELLTQFRPISLCNVVYKIASKTIANRLKGLLDRIISPTQSAFVPGRLITDNVLLAFELNHFLNTKAKGGQGYMALKLDVSKAYDKVEWTFLEQVLFKLGFPPRFIRLVMLCVSSVSYSFMLGGRQFGTFIPERGLRQGDPLSPYLFLLCTEAFSSILQRAEADGRIRGVSICRGAPHISHLLFADDTLIFCQASLEGSRAIKEVLETYRRASGQEINFNKSSVAFSRNTRDDLCSQIGADLNIRRENKMELYLGLPSKVARSKKELFSILRDRIWKRITGWNEKLLSQAGKEVSLADGSYYCGHFKLISRTCNSVAHRLAKSALGFAEGSLISLVQWLLL</sequence>
<dbReference type="AlphaFoldDB" id="A0AAW2PWI8"/>
<protein>
    <submittedName>
        <fullName evidence="2">Mitochondrial protein</fullName>
    </submittedName>
</protein>
<feature type="domain" description="Reverse transcriptase" evidence="1">
    <location>
        <begin position="39"/>
        <end position="305"/>
    </location>
</feature>
<dbReference type="CDD" id="cd01650">
    <property type="entry name" value="RT_nLTR_like"/>
    <property type="match status" value="1"/>
</dbReference>
<reference evidence="2" key="2">
    <citation type="journal article" date="2024" name="Plant">
        <title>Genomic evolution and insights into agronomic trait innovations of Sesamum species.</title>
        <authorList>
            <person name="Miao H."/>
            <person name="Wang L."/>
            <person name="Qu L."/>
            <person name="Liu H."/>
            <person name="Sun Y."/>
            <person name="Le M."/>
            <person name="Wang Q."/>
            <person name="Wei S."/>
            <person name="Zheng Y."/>
            <person name="Lin W."/>
            <person name="Duan Y."/>
            <person name="Cao H."/>
            <person name="Xiong S."/>
            <person name="Wang X."/>
            <person name="Wei L."/>
            <person name="Li C."/>
            <person name="Ma Q."/>
            <person name="Ju M."/>
            <person name="Zhao R."/>
            <person name="Li G."/>
            <person name="Mu C."/>
            <person name="Tian Q."/>
            <person name="Mei H."/>
            <person name="Zhang T."/>
            <person name="Gao T."/>
            <person name="Zhang H."/>
        </authorList>
    </citation>
    <scope>NUCLEOTIDE SEQUENCE</scope>
    <source>
        <strain evidence="2">G01</strain>
    </source>
</reference>
<evidence type="ECO:0000259" key="1">
    <source>
        <dbReference type="PROSITE" id="PS50878"/>
    </source>
</evidence>
<dbReference type="InterPro" id="IPR000477">
    <property type="entry name" value="RT_dom"/>
</dbReference>
<dbReference type="PANTHER" id="PTHR46890">
    <property type="entry name" value="NON-LTR RETROLELEMENT REVERSE TRANSCRIPTASE-LIKE PROTEIN-RELATED"/>
    <property type="match status" value="1"/>
</dbReference>
<dbReference type="Pfam" id="PF00078">
    <property type="entry name" value="RVT_1"/>
    <property type="match status" value="1"/>
</dbReference>